<gene>
    <name evidence="3" type="ORF">PPN31114_00880</name>
</gene>
<evidence type="ECO:0000313" key="3">
    <source>
        <dbReference type="EMBL" id="VVD76127.1"/>
    </source>
</evidence>
<dbReference type="AlphaFoldDB" id="A0A5E4SKD4"/>
<organism evidence="3 4">
    <name type="scientific">Pandoraea pneumonica</name>
    <dbReference type="NCBI Taxonomy" id="2508299"/>
    <lineage>
        <taxon>Bacteria</taxon>
        <taxon>Pseudomonadati</taxon>
        <taxon>Pseudomonadota</taxon>
        <taxon>Betaproteobacteria</taxon>
        <taxon>Burkholderiales</taxon>
        <taxon>Burkholderiaceae</taxon>
        <taxon>Pandoraea</taxon>
    </lineage>
</organism>
<dbReference type="GeneID" id="300402938"/>
<evidence type="ECO:0000313" key="4">
    <source>
        <dbReference type="Proteomes" id="UP000366945"/>
    </source>
</evidence>
<keyword evidence="4" id="KW-1185">Reference proteome</keyword>
<dbReference type="EMBL" id="CABPSK010000001">
    <property type="protein sequence ID" value="VVD76127.1"/>
    <property type="molecule type" value="Genomic_DNA"/>
</dbReference>
<dbReference type="Pfam" id="PF07883">
    <property type="entry name" value="Cupin_2"/>
    <property type="match status" value="1"/>
</dbReference>
<dbReference type="Gene3D" id="2.60.120.10">
    <property type="entry name" value="Jelly Rolls"/>
    <property type="match status" value="1"/>
</dbReference>
<name>A0A5E4SKD4_9BURK</name>
<feature type="domain" description="Cupin type-2" evidence="2">
    <location>
        <begin position="43"/>
        <end position="99"/>
    </location>
</feature>
<dbReference type="InterPro" id="IPR013096">
    <property type="entry name" value="Cupin_2"/>
</dbReference>
<dbReference type="InterPro" id="IPR014710">
    <property type="entry name" value="RmlC-like_jellyroll"/>
</dbReference>
<dbReference type="RefSeq" id="WP_246182392.1">
    <property type="nucleotide sequence ID" value="NZ_CABPSK010000001.1"/>
</dbReference>
<evidence type="ECO:0000256" key="1">
    <source>
        <dbReference type="SAM" id="MobiDB-lite"/>
    </source>
</evidence>
<protein>
    <recommendedName>
        <fullName evidence="2">Cupin type-2 domain-containing protein</fullName>
    </recommendedName>
</protein>
<dbReference type="SUPFAM" id="SSF51182">
    <property type="entry name" value="RmlC-like cupins"/>
    <property type="match status" value="1"/>
</dbReference>
<evidence type="ECO:0000259" key="2">
    <source>
        <dbReference type="Pfam" id="PF07883"/>
    </source>
</evidence>
<reference evidence="3 4" key="1">
    <citation type="submission" date="2019-08" db="EMBL/GenBank/DDBJ databases">
        <authorList>
            <person name="Peeters C."/>
        </authorList>
    </citation>
    <scope>NUCLEOTIDE SEQUENCE [LARGE SCALE GENOMIC DNA]</scope>
    <source>
        <strain evidence="3 4">LMG 31114</strain>
    </source>
</reference>
<accession>A0A5E4SKD4</accession>
<proteinExistence type="predicted"/>
<feature type="region of interest" description="Disordered" evidence="1">
    <location>
        <begin position="1"/>
        <end position="20"/>
    </location>
</feature>
<dbReference type="Proteomes" id="UP000366945">
    <property type="component" value="Unassembled WGS sequence"/>
</dbReference>
<sequence>MLIQWDDLPQGSAPRPGMSRKTVCGEQMSAMWVETSPATVFDGRLHHHPHEQMLLVIDGTVSVQIEDDVVHAEPGQLVYFRPMSRHAVVGVGPQGARYYELSAPARIDQLPGWVAGSALRY</sequence>
<dbReference type="InterPro" id="IPR011051">
    <property type="entry name" value="RmlC_Cupin_sf"/>
</dbReference>